<evidence type="ECO:0000259" key="2">
    <source>
        <dbReference type="Pfam" id="PF12867"/>
    </source>
</evidence>
<accession>A0ABS1BBQ9</accession>
<proteinExistence type="predicted"/>
<dbReference type="SUPFAM" id="SSF109854">
    <property type="entry name" value="DinB/YfiT-like putative metalloenzymes"/>
    <property type="match status" value="1"/>
</dbReference>
<dbReference type="EMBL" id="JAEDAJ010000003">
    <property type="protein sequence ID" value="MBK0331435.1"/>
    <property type="molecule type" value="Genomic_DNA"/>
</dbReference>
<dbReference type="Pfam" id="PF12867">
    <property type="entry name" value="DinB_2"/>
    <property type="match status" value="1"/>
</dbReference>
<organism evidence="3 4">
    <name type="scientific">Brachybacterium halotolerans</name>
    <dbReference type="NCBI Taxonomy" id="2795215"/>
    <lineage>
        <taxon>Bacteria</taxon>
        <taxon>Bacillati</taxon>
        <taxon>Actinomycetota</taxon>
        <taxon>Actinomycetes</taxon>
        <taxon>Micrococcales</taxon>
        <taxon>Dermabacteraceae</taxon>
        <taxon>Brachybacterium</taxon>
    </lineage>
</organism>
<evidence type="ECO:0000313" key="3">
    <source>
        <dbReference type="EMBL" id="MBK0331435.1"/>
    </source>
</evidence>
<protein>
    <submittedName>
        <fullName evidence="3">DinB family protein</fullName>
    </submittedName>
</protein>
<sequence length="203" mass="22541">MNGQHVTLSEHGDYDQTTTRGALLAQIEGHWEDIARPRLDGLTDEEYFYDPTPETAGPAWSVHPRSEVRSGTQGGSGEMVIDFEFPEPTPPPFTTIAWRLGHVIVGVLAMRSHGHFDGPEVDYFSWDYAGGAQDALAQLDAEYARWVTGLRSWSEEDFSPPCGPAEGPYADHPRAAIVAHINRELIHHLAEIALLRDLYAHRG</sequence>
<reference evidence="3 4" key="1">
    <citation type="submission" date="2020-12" db="EMBL/GenBank/DDBJ databases">
        <title>Brachybacterium sp. MASK1Z-5, whole genome shotgun sequence.</title>
        <authorList>
            <person name="Tuo L."/>
        </authorList>
    </citation>
    <scope>NUCLEOTIDE SEQUENCE [LARGE SCALE GENOMIC DNA]</scope>
    <source>
        <strain evidence="3 4">MASK1Z-5</strain>
    </source>
</reference>
<dbReference type="InterPro" id="IPR024775">
    <property type="entry name" value="DinB-like"/>
</dbReference>
<dbReference type="Proteomes" id="UP000612352">
    <property type="component" value="Unassembled WGS sequence"/>
</dbReference>
<feature type="region of interest" description="Disordered" evidence="1">
    <location>
        <begin position="54"/>
        <end position="74"/>
    </location>
</feature>
<evidence type="ECO:0000256" key="1">
    <source>
        <dbReference type="SAM" id="MobiDB-lite"/>
    </source>
</evidence>
<dbReference type="RefSeq" id="WP_200502040.1">
    <property type="nucleotide sequence ID" value="NZ_JAEDAJ010000003.1"/>
</dbReference>
<name>A0ABS1BBQ9_9MICO</name>
<gene>
    <name evidence="3" type="ORF">I8D64_08475</name>
</gene>
<feature type="domain" description="DinB-like" evidence="2">
    <location>
        <begin position="29"/>
        <end position="192"/>
    </location>
</feature>
<dbReference type="InterPro" id="IPR034660">
    <property type="entry name" value="DinB/YfiT-like"/>
</dbReference>
<evidence type="ECO:0000313" key="4">
    <source>
        <dbReference type="Proteomes" id="UP000612352"/>
    </source>
</evidence>
<keyword evidence="4" id="KW-1185">Reference proteome</keyword>
<comment type="caution">
    <text evidence="3">The sequence shown here is derived from an EMBL/GenBank/DDBJ whole genome shotgun (WGS) entry which is preliminary data.</text>
</comment>